<dbReference type="EMBL" id="JACIEP010000005">
    <property type="protein sequence ID" value="MBB4035803.1"/>
    <property type="molecule type" value="Genomic_DNA"/>
</dbReference>
<dbReference type="AlphaFoldDB" id="A0A840CVH4"/>
<organism evidence="1 2">
    <name type="scientific">Dysgonomonas hofstadii</name>
    <dbReference type="NCBI Taxonomy" id="637886"/>
    <lineage>
        <taxon>Bacteria</taxon>
        <taxon>Pseudomonadati</taxon>
        <taxon>Bacteroidota</taxon>
        <taxon>Bacteroidia</taxon>
        <taxon>Bacteroidales</taxon>
        <taxon>Dysgonomonadaceae</taxon>
        <taxon>Dysgonomonas</taxon>
    </lineage>
</organism>
<dbReference type="SUPFAM" id="SSF55729">
    <property type="entry name" value="Acyl-CoA N-acyltransferases (Nat)"/>
    <property type="match status" value="1"/>
</dbReference>
<dbReference type="GO" id="GO:0016740">
    <property type="term" value="F:transferase activity"/>
    <property type="evidence" value="ECO:0007669"/>
    <property type="project" value="UniProtKB-KW"/>
</dbReference>
<dbReference type="PANTHER" id="PTHR41368">
    <property type="entry name" value="PROTEIN YGHO"/>
    <property type="match status" value="1"/>
</dbReference>
<keyword evidence="2" id="KW-1185">Reference proteome</keyword>
<dbReference type="PANTHER" id="PTHR41368:SF1">
    <property type="entry name" value="PROTEIN YGHO"/>
    <property type="match status" value="1"/>
</dbReference>
<dbReference type="Gene3D" id="3.40.630.30">
    <property type="match status" value="1"/>
</dbReference>
<dbReference type="Proteomes" id="UP000555103">
    <property type="component" value="Unassembled WGS sequence"/>
</dbReference>
<proteinExistence type="predicted"/>
<reference evidence="1 2" key="1">
    <citation type="submission" date="2020-08" db="EMBL/GenBank/DDBJ databases">
        <title>Genomic Encyclopedia of Type Strains, Phase IV (KMG-IV): sequencing the most valuable type-strain genomes for metagenomic binning, comparative biology and taxonomic classification.</title>
        <authorList>
            <person name="Goeker M."/>
        </authorList>
    </citation>
    <scope>NUCLEOTIDE SEQUENCE [LARGE SCALE GENOMIC DNA]</scope>
    <source>
        <strain evidence="1 2">DSM 104969</strain>
    </source>
</reference>
<dbReference type="InterPro" id="IPR039968">
    <property type="entry name" value="BcerS-like"/>
</dbReference>
<dbReference type="RefSeq" id="WP_183306725.1">
    <property type="nucleotide sequence ID" value="NZ_JACIEP010000005.1"/>
</dbReference>
<sequence length="380" mass="43837">MSVTIKAIDNNDKKLKKAFVKFPINDLYKDSPYYVPSLVLDELDTLDLKKNPAFDFCEMQLFLAYRDNKIVGRIAAIINNNANKTWDKKEARFSFVDFIDDNEVVDALFAAAQKWALDKGMDAIIGPMGFTDLDPEGLLIKGFDKVSTMATKYSYPYYEKQIERIGYVKDADWNEYRIPVPDSVPERHQRIANMVAKRYGLKVLKFKSLKQITPYIDRLFNLMNEAYKPLYGFAPLTQKQIDHYVKMYVPLLRWDIVSIIIKEETDEVVGFGIGMPSLSRGLIKSRGKLFPFGWYHLIKDLKSKKNPVIDLLLIGVDPEYQGKGVNAIVFNDFIPSAYKCGFQWAESNPELEMNNKVASLWDGFSAENHKMRRAYIKHLK</sequence>
<protein>
    <submittedName>
        <fullName evidence="1">GNAT superfamily N-acetyltransferase</fullName>
    </submittedName>
</protein>
<keyword evidence="1" id="KW-0808">Transferase</keyword>
<dbReference type="InterPro" id="IPR016181">
    <property type="entry name" value="Acyl_CoA_acyltransferase"/>
</dbReference>
<name>A0A840CVH4_9BACT</name>
<accession>A0A840CVH4</accession>
<evidence type="ECO:0000313" key="2">
    <source>
        <dbReference type="Proteomes" id="UP000555103"/>
    </source>
</evidence>
<evidence type="ECO:0000313" key="1">
    <source>
        <dbReference type="EMBL" id="MBB4035803.1"/>
    </source>
</evidence>
<comment type="caution">
    <text evidence="1">The sequence shown here is derived from an EMBL/GenBank/DDBJ whole genome shotgun (WGS) entry which is preliminary data.</text>
</comment>
<gene>
    <name evidence="1" type="ORF">GGR21_001698</name>
</gene>